<dbReference type="InterPro" id="IPR013325">
    <property type="entry name" value="RNA_pol_sigma_r2"/>
</dbReference>
<proteinExistence type="inferred from homology"/>
<dbReference type="InterPro" id="IPR036388">
    <property type="entry name" value="WH-like_DNA-bd_sf"/>
</dbReference>
<dbReference type="NCBIfam" id="TIGR02954">
    <property type="entry name" value="Sig70_famx3"/>
    <property type="match status" value="1"/>
</dbReference>
<dbReference type="InterPro" id="IPR013249">
    <property type="entry name" value="RNA_pol_sigma70_r4_t2"/>
</dbReference>
<evidence type="ECO:0000256" key="4">
    <source>
        <dbReference type="ARBA" id="ARBA00023163"/>
    </source>
</evidence>
<dbReference type="InterPro" id="IPR014300">
    <property type="entry name" value="RNA_pol_sigma-V"/>
</dbReference>
<evidence type="ECO:0000313" key="7">
    <source>
        <dbReference type="EMBL" id="NMM65033.1"/>
    </source>
</evidence>
<dbReference type="Pfam" id="PF08281">
    <property type="entry name" value="Sigma70_r4_2"/>
    <property type="match status" value="1"/>
</dbReference>
<reference evidence="7 8" key="2">
    <citation type="submission" date="2020-06" db="EMBL/GenBank/DDBJ databases">
        <title>Complete Genome Sequence of Clostridium muelleri sp. nov. P21T, an Acid-Alcohol Producing Acetogen Isolated from Old Hay.</title>
        <authorList>
            <person name="Duncan K.E."/>
            <person name="Tanner R.S."/>
        </authorList>
    </citation>
    <scope>NUCLEOTIDE SEQUENCE [LARGE SCALE GENOMIC DNA]</scope>
    <source>
        <strain evidence="7 8">P21</strain>
    </source>
</reference>
<dbReference type="InterPro" id="IPR007627">
    <property type="entry name" value="RNA_pol_sigma70_r2"/>
</dbReference>
<evidence type="ECO:0000259" key="5">
    <source>
        <dbReference type="Pfam" id="PF04542"/>
    </source>
</evidence>
<keyword evidence="2" id="KW-0805">Transcription regulation</keyword>
<dbReference type="GO" id="GO:0003677">
    <property type="term" value="F:DNA binding"/>
    <property type="evidence" value="ECO:0007669"/>
    <property type="project" value="InterPro"/>
</dbReference>
<organism evidence="7 8">
    <name type="scientific">Clostridium muellerianum</name>
    <dbReference type="NCBI Taxonomy" id="2716538"/>
    <lineage>
        <taxon>Bacteria</taxon>
        <taxon>Bacillati</taxon>
        <taxon>Bacillota</taxon>
        <taxon>Clostridia</taxon>
        <taxon>Eubacteriales</taxon>
        <taxon>Clostridiaceae</taxon>
        <taxon>Clostridium</taxon>
    </lineage>
</organism>
<dbReference type="GO" id="GO:0016987">
    <property type="term" value="F:sigma factor activity"/>
    <property type="evidence" value="ECO:0007669"/>
    <property type="project" value="UniProtKB-KW"/>
</dbReference>
<comment type="similarity">
    <text evidence="1">Belongs to the sigma-70 factor family. ECF subfamily.</text>
</comment>
<dbReference type="CDD" id="cd06171">
    <property type="entry name" value="Sigma70_r4"/>
    <property type="match status" value="1"/>
</dbReference>
<dbReference type="Gene3D" id="1.10.10.10">
    <property type="entry name" value="Winged helix-like DNA-binding domain superfamily/Winged helix DNA-binding domain"/>
    <property type="match status" value="1"/>
</dbReference>
<dbReference type="InterPro" id="IPR039425">
    <property type="entry name" value="RNA_pol_sigma-70-like"/>
</dbReference>
<evidence type="ECO:0000256" key="1">
    <source>
        <dbReference type="ARBA" id="ARBA00010641"/>
    </source>
</evidence>
<accession>A0A7Y0EKA2</accession>
<dbReference type="EMBL" id="JABBNI010000058">
    <property type="protein sequence ID" value="NMM65033.1"/>
    <property type="molecule type" value="Genomic_DNA"/>
</dbReference>
<evidence type="ECO:0000313" key="8">
    <source>
        <dbReference type="Proteomes" id="UP000537131"/>
    </source>
</evidence>
<feature type="domain" description="RNA polymerase sigma-70 region 2" evidence="5">
    <location>
        <begin position="25"/>
        <end position="88"/>
    </location>
</feature>
<dbReference type="Proteomes" id="UP000537131">
    <property type="component" value="Unassembled WGS sequence"/>
</dbReference>
<dbReference type="SUPFAM" id="SSF88659">
    <property type="entry name" value="Sigma3 and sigma4 domains of RNA polymerase sigma factors"/>
    <property type="match status" value="1"/>
</dbReference>
<dbReference type="AlphaFoldDB" id="A0A7Y0EKA2"/>
<keyword evidence="3" id="KW-0731">Sigma factor</keyword>
<keyword evidence="4" id="KW-0804">Transcription</keyword>
<dbReference type="PANTHER" id="PTHR43133:SF51">
    <property type="entry name" value="RNA POLYMERASE SIGMA FACTOR"/>
    <property type="match status" value="1"/>
</dbReference>
<protein>
    <submittedName>
        <fullName evidence="7">Sigma-70 family RNA polymerase sigma factor</fullName>
    </submittedName>
</protein>
<reference evidence="7 8" key="1">
    <citation type="submission" date="2020-04" db="EMBL/GenBank/DDBJ databases">
        <authorList>
            <person name="Doyle D.A."/>
        </authorList>
    </citation>
    <scope>NUCLEOTIDE SEQUENCE [LARGE SCALE GENOMIC DNA]</scope>
    <source>
        <strain evidence="7 8">P21</strain>
    </source>
</reference>
<dbReference type="NCBIfam" id="TIGR02937">
    <property type="entry name" value="sigma70-ECF"/>
    <property type="match status" value="1"/>
</dbReference>
<dbReference type="InterPro" id="IPR013324">
    <property type="entry name" value="RNA_pol_sigma_r3/r4-like"/>
</dbReference>
<gene>
    <name evidence="7" type="ORF">HBE96_20795</name>
</gene>
<dbReference type="SUPFAM" id="SSF88946">
    <property type="entry name" value="Sigma2 domain of RNA polymerase sigma factors"/>
    <property type="match status" value="1"/>
</dbReference>
<evidence type="ECO:0000259" key="6">
    <source>
        <dbReference type="Pfam" id="PF08281"/>
    </source>
</evidence>
<comment type="caution">
    <text evidence="7">The sequence shown here is derived from an EMBL/GenBank/DDBJ whole genome shotgun (WGS) entry which is preliminary data.</text>
</comment>
<dbReference type="RefSeq" id="WP_169299617.1">
    <property type="nucleotide sequence ID" value="NZ_JABBNI010000058.1"/>
</dbReference>
<keyword evidence="8" id="KW-1185">Reference proteome</keyword>
<dbReference type="Pfam" id="PF04542">
    <property type="entry name" value="Sigma70_r2"/>
    <property type="match status" value="1"/>
</dbReference>
<sequence length="171" mass="20298">MEIEELATNAKNGDENAFCKLMQINKEILYKTAYTYTKNQHDALEILDNTVYKAYVSIKKLKETKYFNTWIMRILINNCVNYLNKKKRIIFFKENVDIPKKSDHNNNREEILDLYEAIDNLDGKLKIIIILRYFQDLTVPQIAEIMDYPLGTVKTYIHKALKQLRIKLEVE</sequence>
<name>A0A7Y0EKA2_9CLOT</name>
<feature type="domain" description="RNA polymerase sigma factor 70 region 4 type 2" evidence="6">
    <location>
        <begin position="113"/>
        <end position="164"/>
    </location>
</feature>
<evidence type="ECO:0000256" key="3">
    <source>
        <dbReference type="ARBA" id="ARBA00023082"/>
    </source>
</evidence>
<evidence type="ECO:0000256" key="2">
    <source>
        <dbReference type="ARBA" id="ARBA00023015"/>
    </source>
</evidence>
<dbReference type="Gene3D" id="1.10.1740.10">
    <property type="match status" value="1"/>
</dbReference>
<dbReference type="InterPro" id="IPR014284">
    <property type="entry name" value="RNA_pol_sigma-70_dom"/>
</dbReference>
<dbReference type="PANTHER" id="PTHR43133">
    <property type="entry name" value="RNA POLYMERASE ECF-TYPE SIGMA FACTO"/>
    <property type="match status" value="1"/>
</dbReference>
<dbReference type="GO" id="GO:0006352">
    <property type="term" value="P:DNA-templated transcription initiation"/>
    <property type="evidence" value="ECO:0007669"/>
    <property type="project" value="InterPro"/>
</dbReference>